<comment type="caution">
    <text evidence="2">The sequence shown here is derived from an EMBL/GenBank/DDBJ whole genome shotgun (WGS) entry which is preliminary data.</text>
</comment>
<organism evidence="2 3">
    <name type="scientific">Streptomyces luteosporeus</name>
    <dbReference type="NCBI Taxonomy" id="173856"/>
    <lineage>
        <taxon>Bacteria</taxon>
        <taxon>Bacillati</taxon>
        <taxon>Actinomycetota</taxon>
        <taxon>Actinomycetes</taxon>
        <taxon>Kitasatosporales</taxon>
        <taxon>Streptomycetaceae</taxon>
        <taxon>Streptomyces</taxon>
    </lineage>
</organism>
<feature type="region of interest" description="Disordered" evidence="1">
    <location>
        <begin position="33"/>
        <end position="63"/>
    </location>
</feature>
<sequence>MAELMQKVDTDGVRQRIETLRGQREEHIELIRQQRAAHGPAPAPRGAHDYGQERSAAHQPSPRRFPRMCLRAAAGTVLAAVLGASLTACGSLSSGVRAAPAETASVSATPEVPALAVPGTGTIPVPNGPAASPGSELPEDIAKAAADFTAAWASHDARPGQDKDFTDAGRRASQYTSEDLGASLSAARPSTTAQWRQWTEAKASVVASVTAVSVPDGAPAPTSTSALARVFYRVTTSPASGKSTTTDSQVALLLERGHDGRWRVIALPYA</sequence>
<gene>
    <name evidence="2" type="ORF">GCM10010315_41580</name>
</gene>
<evidence type="ECO:0000313" key="3">
    <source>
        <dbReference type="Proteomes" id="UP001500886"/>
    </source>
</evidence>
<dbReference type="Gene3D" id="3.10.450.50">
    <property type="match status" value="1"/>
</dbReference>
<protein>
    <submittedName>
        <fullName evidence="2">Uncharacterized protein</fullName>
    </submittedName>
</protein>
<keyword evidence="3" id="KW-1185">Reference proteome</keyword>
<evidence type="ECO:0000256" key="1">
    <source>
        <dbReference type="SAM" id="MobiDB-lite"/>
    </source>
</evidence>
<dbReference type="RefSeq" id="WP_344436889.1">
    <property type="nucleotide sequence ID" value="NZ_BAAASL010000015.1"/>
</dbReference>
<name>A0ABN3TXK0_9ACTN</name>
<proteinExistence type="predicted"/>
<evidence type="ECO:0000313" key="2">
    <source>
        <dbReference type="EMBL" id="GAA2720658.1"/>
    </source>
</evidence>
<feature type="compositionally biased region" description="Basic and acidic residues" evidence="1">
    <location>
        <begin position="46"/>
        <end position="56"/>
    </location>
</feature>
<accession>A0ABN3TXK0</accession>
<dbReference type="Proteomes" id="UP001500886">
    <property type="component" value="Unassembled WGS sequence"/>
</dbReference>
<reference evidence="2 3" key="1">
    <citation type="journal article" date="2019" name="Int. J. Syst. Evol. Microbiol.">
        <title>The Global Catalogue of Microorganisms (GCM) 10K type strain sequencing project: providing services to taxonomists for standard genome sequencing and annotation.</title>
        <authorList>
            <consortium name="The Broad Institute Genomics Platform"/>
            <consortium name="The Broad Institute Genome Sequencing Center for Infectious Disease"/>
            <person name="Wu L."/>
            <person name="Ma J."/>
        </authorList>
    </citation>
    <scope>NUCLEOTIDE SEQUENCE [LARGE SCALE GENOMIC DNA]</scope>
    <source>
        <strain evidence="2 3">JCM 4542</strain>
    </source>
</reference>
<dbReference type="EMBL" id="BAAASL010000015">
    <property type="protein sequence ID" value="GAA2720658.1"/>
    <property type="molecule type" value="Genomic_DNA"/>
</dbReference>